<evidence type="ECO:0000256" key="5">
    <source>
        <dbReference type="PIRNR" id="PIRNR019574"/>
    </source>
</evidence>
<evidence type="ECO:0000256" key="4">
    <source>
        <dbReference type="ARBA" id="ARBA00022764"/>
    </source>
</evidence>
<dbReference type="Pfam" id="PF13416">
    <property type="entry name" value="SBP_bac_8"/>
    <property type="match status" value="1"/>
</dbReference>
<evidence type="ECO:0000313" key="6">
    <source>
        <dbReference type="EMBL" id="RAI44743.1"/>
    </source>
</evidence>
<evidence type="ECO:0000256" key="3">
    <source>
        <dbReference type="ARBA" id="ARBA00022729"/>
    </source>
</evidence>
<evidence type="ECO:0000256" key="2">
    <source>
        <dbReference type="ARBA" id="ARBA00022448"/>
    </source>
</evidence>
<dbReference type="OrthoDB" id="9769319at2"/>
<dbReference type="PIRSF" id="PIRSF019574">
    <property type="entry name" value="Periplasmic_polyamine_BP"/>
    <property type="match status" value="1"/>
</dbReference>
<dbReference type="PRINTS" id="PR00909">
    <property type="entry name" value="SPERMDNBNDNG"/>
</dbReference>
<protein>
    <recommendedName>
        <fullName evidence="5">Putrescine-binding periplasmic protein</fullName>
    </recommendedName>
</protein>
<dbReference type="SUPFAM" id="SSF53850">
    <property type="entry name" value="Periplasmic binding protein-like II"/>
    <property type="match status" value="1"/>
</dbReference>
<comment type="function">
    <text evidence="5">Required for the activity of the bacterial periplasmic transport system of putrescine.</text>
</comment>
<dbReference type="Proteomes" id="UP000249130">
    <property type="component" value="Unassembled WGS sequence"/>
</dbReference>
<dbReference type="InterPro" id="IPR001188">
    <property type="entry name" value="Sperm_putr-bd"/>
</dbReference>
<comment type="caution">
    <text evidence="6">The sequence shown here is derived from an EMBL/GenBank/DDBJ whole genome shotgun (WGS) entry which is preliminary data.</text>
</comment>
<dbReference type="InterPro" id="IPR006059">
    <property type="entry name" value="SBP"/>
</dbReference>
<name>A0A327L4I0_9BRAD</name>
<dbReference type="EMBL" id="NPEX01000035">
    <property type="protein sequence ID" value="RAI44743.1"/>
    <property type="molecule type" value="Genomic_DNA"/>
</dbReference>
<sequence>MRPAAAARRSALLGPALPAVAVILLASGAPLLAQERVVNVYNWSDYIAPDVVDAFSRETGIRVRYDTFDSNDTLETKLLAGKSGYDVVVPSAFFLERQIKAGVFLPLDKANLPNLKNAWPEIESRVATHDPGNRYSVNYLWGTVGIGYNVAKAREILGPGVEIDSWDIVFTPETLQKFKACGVHMLDSADDMMPAALHWLGLDPNSTDPKDLDRAAEVLTKVRPSVRKFHSSEYLNALAGGEICLVVGFSGDIMQAKKRAAEAKNGVEVGYAIPKEGAQMFFDQLAIPKDAEHVAEAHAFIDYLLRPDVAARTSSVVSYANGNLASQPLIDKAVLDDKSIYPVPATMARLYTNKARDAKTTRLMNRLWTRIKTGR</sequence>
<proteinExistence type="inferred from homology"/>
<keyword evidence="2 5" id="KW-0813">Transport</keyword>
<accession>A0A327L4I0</accession>
<dbReference type="RefSeq" id="WP_111418428.1">
    <property type="nucleotide sequence ID" value="NZ_NPEX01000035.1"/>
</dbReference>
<comment type="subcellular location">
    <subcellularLocation>
        <location evidence="1 5">Periplasm</location>
    </subcellularLocation>
</comment>
<dbReference type="Gene3D" id="3.40.190.10">
    <property type="entry name" value="Periplasmic binding protein-like II"/>
    <property type="match status" value="2"/>
</dbReference>
<dbReference type="PANTHER" id="PTHR30222:SF12">
    <property type="entry name" value="NORSPERMIDINE SENSOR"/>
    <property type="match status" value="1"/>
</dbReference>
<organism evidence="6 7">
    <name type="scientific">Rhodoplanes roseus</name>
    <dbReference type="NCBI Taxonomy" id="29409"/>
    <lineage>
        <taxon>Bacteria</taxon>
        <taxon>Pseudomonadati</taxon>
        <taxon>Pseudomonadota</taxon>
        <taxon>Alphaproteobacteria</taxon>
        <taxon>Hyphomicrobiales</taxon>
        <taxon>Nitrobacteraceae</taxon>
        <taxon>Rhodoplanes</taxon>
    </lineage>
</organism>
<keyword evidence="7" id="KW-1185">Reference proteome</keyword>
<keyword evidence="4 5" id="KW-0574">Periplasm</keyword>
<gene>
    <name evidence="6" type="ORF">CH341_07565</name>
</gene>
<dbReference type="AlphaFoldDB" id="A0A327L4I0"/>
<comment type="similarity">
    <text evidence="5">Belongs to the bacterial solute-binding protein PotD/PotF family.</text>
</comment>
<dbReference type="GO" id="GO:0019808">
    <property type="term" value="F:polyamine binding"/>
    <property type="evidence" value="ECO:0007669"/>
    <property type="project" value="InterPro"/>
</dbReference>
<reference evidence="6 7" key="1">
    <citation type="submission" date="2017-07" db="EMBL/GenBank/DDBJ databases">
        <title>Draft Genome Sequences of Select Purple Nonsulfur Bacteria.</title>
        <authorList>
            <person name="Lasarre B."/>
            <person name="Mckinlay J.B."/>
        </authorList>
    </citation>
    <scope>NUCLEOTIDE SEQUENCE [LARGE SCALE GENOMIC DNA]</scope>
    <source>
        <strain evidence="6 7">DSM 5909</strain>
    </source>
</reference>
<evidence type="ECO:0000256" key="1">
    <source>
        <dbReference type="ARBA" id="ARBA00004418"/>
    </source>
</evidence>
<dbReference type="GO" id="GO:0042597">
    <property type="term" value="C:periplasmic space"/>
    <property type="evidence" value="ECO:0007669"/>
    <property type="project" value="UniProtKB-SubCell"/>
</dbReference>
<dbReference type="CDD" id="cd13659">
    <property type="entry name" value="PBP2_PotF"/>
    <property type="match status" value="1"/>
</dbReference>
<evidence type="ECO:0000313" key="7">
    <source>
        <dbReference type="Proteomes" id="UP000249130"/>
    </source>
</evidence>
<dbReference type="PANTHER" id="PTHR30222">
    <property type="entry name" value="SPERMIDINE/PUTRESCINE-BINDING PERIPLASMIC PROTEIN"/>
    <property type="match status" value="1"/>
</dbReference>
<keyword evidence="3" id="KW-0732">Signal</keyword>
<dbReference type="GO" id="GO:0015846">
    <property type="term" value="P:polyamine transport"/>
    <property type="evidence" value="ECO:0007669"/>
    <property type="project" value="InterPro"/>
</dbReference>